<evidence type="ECO:0000259" key="1">
    <source>
        <dbReference type="Pfam" id="PF03372"/>
    </source>
</evidence>
<dbReference type="Gene3D" id="3.60.10.10">
    <property type="entry name" value="Endonuclease/exonuclease/phosphatase"/>
    <property type="match status" value="1"/>
</dbReference>
<evidence type="ECO:0000313" key="2">
    <source>
        <dbReference type="EMBL" id="QJC54779.1"/>
    </source>
</evidence>
<dbReference type="InterPro" id="IPR036691">
    <property type="entry name" value="Endo/exonu/phosph_ase_sf"/>
</dbReference>
<keyword evidence="3" id="KW-1185">Reference proteome</keyword>
<name>A0A6H2H4J7_9BURK</name>
<sequence length="297" mass="33156">MNELPKDLHESPPTELDRPASIVVETGSPDMAQVQADTKAALAAASAESTFSLRVLTVNIHKGFSFFNRKFILPELREAVRMVGADVVFLQEVTGSNSKHSEKFDNYPDEPHYEFLADSIWPEFAYGRNAVYTSGDHGNAILSKFPIVRFDNHDVSISGPERRGLLHCEIEIPGKAMNLHAICVHLSLTEAHRNRQMQMLCKLILKDVPAQAALVVAGDFNDWRQRAHSQLAVGANLREVFIETYGKPARTFPARLPLLRLDRIYVRNAIGHTPVVLPSKPWTHLSDHAPLAAEIEI</sequence>
<protein>
    <recommendedName>
        <fullName evidence="1">Endonuclease/exonuclease/phosphatase domain-containing protein</fullName>
    </recommendedName>
</protein>
<dbReference type="PANTHER" id="PTHR14859">
    <property type="entry name" value="CALCOFLUOR WHITE HYPERSENSITIVE PROTEIN PRECURSOR"/>
    <property type="match status" value="1"/>
</dbReference>
<dbReference type="SUPFAM" id="SSF56219">
    <property type="entry name" value="DNase I-like"/>
    <property type="match status" value="1"/>
</dbReference>
<dbReference type="InterPro" id="IPR005135">
    <property type="entry name" value="Endo/exonuclease/phosphatase"/>
</dbReference>
<feature type="domain" description="Endonuclease/exonuclease/phosphatase" evidence="1">
    <location>
        <begin position="76"/>
        <end position="288"/>
    </location>
</feature>
<dbReference type="Proteomes" id="UP000502041">
    <property type="component" value="Chromosome"/>
</dbReference>
<gene>
    <name evidence="2" type="ORF">HC248_00041</name>
</gene>
<dbReference type="EMBL" id="CP051461">
    <property type="protein sequence ID" value="QJC54779.1"/>
    <property type="molecule type" value="Genomic_DNA"/>
</dbReference>
<proteinExistence type="predicted"/>
<dbReference type="Pfam" id="PF03372">
    <property type="entry name" value="Exo_endo_phos"/>
    <property type="match status" value="1"/>
</dbReference>
<dbReference type="KEGG" id="pvac:HC248_00041"/>
<evidence type="ECO:0000313" key="3">
    <source>
        <dbReference type="Proteomes" id="UP000502041"/>
    </source>
</evidence>
<dbReference type="GO" id="GO:0003824">
    <property type="term" value="F:catalytic activity"/>
    <property type="evidence" value="ECO:0007669"/>
    <property type="project" value="InterPro"/>
</dbReference>
<reference evidence="2 3" key="1">
    <citation type="submission" date="2020-04" db="EMBL/GenBank/DDBJ databases">
        <title>Complete genome of a Psychrophilic, Marine, Gas Vacuolate Bacterium Polaromonas vacuolata KCTC 22033T.</title>
        <authorList>
            <person name="Hwang K."/>
            <person name="Kim K.M."/>
        </authorList>
    </citation>
    <scope>NUCLEOTIDE SEQUENCE [LARGE SCALE GENOMIC DNA]</scope>
    <source>
        <strain evidence="2 3">KCTC 22033</strain>
    </source>
</reference>
<accession>A0A6H2H4J7</accession>
<organism evidence="2 3">
    <name type="scientific">Polaromonas vacuolata</name>
    <dbReference type="NCBI Taxonomy" id="37448"/>
    <lineage>
        <taxon>Bacteria</taxon>
        <taxon>Pseudomonadati</taxon>
        <taxon>Pseudomonadota</taxon>
        <taxon>Betaproteobacteria</taxon>
        <taxon>Burkholderiales</taxon>
        <taxon>Comamonadaceae</taxon>
        <taxon>Polaromonas</taxon>
    </lineage>
</organism>
<dbReference type="InterPro" id="IPR051916">
    <property type="entry name" value="GPI-anchor_lipid_remodeler"/>
</dbReference>
<dbReference type="PANTHER" id="PTHR14859:SF1">
    <property type="entry name" value="PGAP2-INTERACTING PROTEIN"/>
    <property type="match status" value="1"/>
</dbReference>
<dbReference type="GO" id="GO:0016020">
    <property type="term" value="C:membrane"/>
    <property type="evidence" value="ECO:0007669"/>
    <property type="project" value="GOC"/>
</dbReference>
<dbReference type="AlphaFoldDB" id="A0A6H2H4J7"/>
<dbReference type="GO" id="GO:0006506">
    <property type="term" value="P:GPI anchor biosynthetic process"/>
    <property type="evidence" value="ECO:0007669"/>
    <property type="project" value="TreeGrafter"/>
</dbReference>